<feature type="non-terminal residue" evidence="1">
    <location>
        <position position="80"/>
    </location>
</feature>
<organism evidence="1">
    <name type="scientific">marine sediment metagenome</name>
    <dbReference type="NCBI Taxonomy" id="412755"/>
    <lineage>
        <taxon>unclassified sequences</taxon>
        <taxon>metagenomes</taxon>
        <taxon>ecological metagenomes</taxon>
    </lineage>
</organism>
<dbReference type="EMBL" id="LAZR01027768">
    <property type="protein sequence ID" value="KKL64685.1"/>
    <property type="molecule type" value="Genomic_DNA"/>
</dbReference>
<proteinExistence type="predicted"/>
<reference evidence="1" key="1">
    <citation type="journal article" date="2015" name="Nature">
        <title>Complex archaea that bridge the gap between prokaryotes and eukaryotes.</title>
        <authorList>
            <person name="Spang A."/>
            <person name="Saw J.H."/>
            <person name="Jorgensen S.L."/>
            <person name="Zaremba-Niedzwiedzka K."/>
            <person name="Martijn J."/>
            <person name="Lind A.E."/>
            <person name="van Eijk R."/>
            <person name="Schleper C."/>
            <person name="Guy L."/>
            <person name="Ettema T.J."/>
        </authorList>
    </citation>
    <scope>NUCLEOTIDE SEQUENCE</scope>
</reference>
<accession>A0A0F9G524</accession>
<protein>
    <submittedName>
        <fullName evidence="1">Uncharacterized protein</fullName>
    </submittedName>
</protein>
<dbReference type="AlphaFoldDB" id="A0A0F9G524"/>
<sequence length="80" mass="9132">MKFIPDETEPRPQDVPYFDELRTADGWQGHATNKSYETLKSEVTSAMSQLDGTIHGFQRGMYEINGIDRPGVIIHYSIED</sequence>
<comment type="caution">
    <text evidence="1">The sequence shown here is derived from an EMBL/GenBank/DDBJ whole genome shotgun (WGS) entry which is preliminary data.</text>
</comment>
<gene>
    <name evidence="1" type="ORF">LCGC14_2162480</name>
</gene>
<evidence type="ECO:0000313" key="1">
    <source>
        <dbReference type="EMBL" id="KKL64685.1"/>
    </source>
</evidence>
<name>A0A0F9G524_9ZZZZ</name>